<sequence>MEWYAGRIAGKAGITVNKEELWGSLHKKVNVMAEKMGNKSPHVAFDGVYDDMRIDWWTSGFWPGMLWIMHEMTGDPSFREKAWDWDASLEQCMVSNSNLHHDVGFQFLPTAVIKYKLTGDADARRRGIQAANFLAGRFNLAGRFLRAWNQDKTGWAIIDSCMNLSLLFWAAEEIQDPRFRHIAAAHADTVLEHFIREDGSVRHIVSFDPETGAFLETLGGQGHSPESGWSRGQTWALYGMANVYRYTGDIRYLHAAKRVAHYFLASLPEDAVPHWDFRTGNSEGEPRDTSAAACAASGLLEIAKHVAAPERELYDRAALRIMAALAGSYASFDDKTEAILREGTGNKPAGQNIDVGLIYGDYFLVEAAAKLNGWQGSIF</sequence>
<dbReference type="InterPro" id="IPR008928">
    <property type="entry name" value="6-hairpin_glycosidase_sf"/>
</dbReference>
<dbReference type="InterPro" id="IPR052369">
    <property type="entry name" value="UG_Glycosaminoglycan_Hydrolase"/>
</dbReference>
<dbReference type="KEGG" id="pchi:PC41400_10575"/>
<dbReference type="SUPFAM" id="SSF48208">
    <property type="entry name" value="Six-hairpin glycosidases"/>
    <property type="match status" value="1"/>
</dbReference>
<evidence type="ECO:0000256" key="3">
    <source>
        <dbReference type="PIRSR" id="PIRSR610905-1"/>
    </source>
</evidence>
<keyword evidence="1 6" id="KW-0378">Hydrolase</keyword>
<dbReference type="PANTHER" id="PTHR36845">
    <property type="entry name" value="HYDROLASE, PUTATIVE (AFU_ORTHOLOGUE AFUA_7G05090)-RELATED"/>
    <property type="match status" value="1"/>
</dbReference>
<evidence type="ECO:0000256" key="2">
    <source>
        <dbReference type="ARBA" id="ARBA00038358"/>
    </source>
</evidence>
<evidence type="ECO:0000256" key="1">
    <source>
        <dbReference type="ARBA" id="ARBA00022801"/>
    </source>
</evidence>
<dbReference type="Gene3D" id="1.50.10.10">
    <property type="match status" value="1"/>
</dbReference>
<dbReference type="OrthoDB" id="428577at2"/>
<evidence type="ECO:0000256" key="4">
    <source>
        <dbReference type="PIRSR" id="PIRSR610905-2"/>
    </source>
</evidence>
<dbReference type="GeneID" id="95375250"/>
<dbReference type="Proteomes" id="UP001527202">
    <property type="component" value="Unassembled WGS sequence"/>
</dbReference>
<name>A0A410WUQ2_9BACL</name>
<dbReference type="EMBL" id="JAMDMJ010000011">
    <property type="protein sequence ID" value="MCY9596188.1"/>
    <property type="molecule type" value="Genomic_DNA"/>
</dbReference>
<reference evidence="5 8" key="2">
    <citation type="submission" date="2022-05" db="EMBL/GenBank/DDBJ databases">
        <title>Genome Sequencing of Bee-Associated Microbes.</title>
        <authorList>
            <person name="Dunlap C."/>
        </authorList>
    </citation>
    <scope>NUCLEOTIDE SEQUENCE [LARGE SCALE GENOMIC DNA]</scope>
    <source>
        <strain evidence="5 8">NRRL B-23120</strain>
    </source>
</reference>
<dbReference type="InterPro" id="IPR012341">
    <property type="entry name" value="6hp_glycosidase-like_sf"/>
</dbReference>
<feature type="binding site" evidence="4">
    <location>
        <position position="102"/>
    </location>
    <ligand>
        <name>substrate</name>
    </ligand>
</feature>
<feature type="binding site" evidence="4">
    <location>
        <position position="159"/>
    </location>
    <ligand>
        <name>substrate</name>
    </ligand>
</feature>
<evidence type="ECO:0000313" key="5">
    <source>
        <dbReference type="EMBL" id="MCY9596188.1"/>
    </source>
</evidence>
<organism evidence="6 7">
    <name type="scientific">Paenibacillus chitinolyticus</name>
    <dbReference type="NCBI Taxonomy" id="79263"/>
    <lineage>
        <taxon>Bacteria</taxon>
        <taxon>Bacillati</taxon>
        <taxon>Bacillota</taxon>
        <taxon>Bacilli</taxon>
        <taxon>Bacillales</taxon>
        <taxon>Paenibacillaceae</taxon>
        <taxon>Paenibacillus</taxon>
    </lineage>
</organism>
<evidence type="ECO:0000313" key="7">
    <source>
        <dbReference type="Proteomes" id="UP000288943"/>
    </source>
</evidence>
<reference evidence="6 7" key="1">
    <citation type="submission" date="2018-01" db="EMBL/GenBank/DDBJ databases">
        <title>The whole genome sequencing and assembly of Paenibacillus chitinolyticus KCCM 41400 strain.</title>
        <authorList>
            <person name="Kim J.-Y."/>
            <person name="Park M.-K."/>
            <person name="Lee Y.-J."/>
            <person name="Yi H."/>
            <person name="Bahn Y.-S."/>
            <person name="Kim J.F."/>
            <person name="Lee D.-W."/>
        </authorList>
    </citation>
    <scope>NUCLEOTIDE SEQUENCE [LARGE SCALE GENOMIC DNA]</scope>
    <source>
        <strain evidence="6 7">KCCM 41400</strain>
    </source>
</reference>
<keyword evidence="8" id="KW-1185">Reference proteome</keyword>
<dbReference type="AlphaFoldDB" id="A0A410WUQ2"/>
<dbReference type="GO" id="GO:0052757">
    <property type="term" value="F:chondroitin hydrolase activity"/>
    <property type="evidence" value="ECO:0007669"/>
    <property type="project" value="TreeGrafter"/>
</dbReference>
<dbReference type="EMBL" id="CP026520">
    <property type="protein sequence ID" value="QAV18083.1"/>
    <property type="molecule type" value="Genomic_DNA"/>
</dbReference>
<dbReference type="Proteomes" id="UP000288943">
    <property type="component" value="Chromosome"/>
</dbReference>
<accession>A0A410WUQ2</accession>
<feature type="active site" description="Nucleophile" evidence="3">
    <location>
        <position position="102"/>
    </location>
</feature>
<feature type="binding site" evidence="4">
    <location>
        <position position="235"/>
    </location>
    <ligand>
        <name>substrate</name>
    </ligand>
</feature>
<protein>
    <submittedName>
        <fullName evidence="5">Glycoside hydrolase family 88 protein</fullName>
    </submittedName>
    <submittedName>
        <fullName evidence="6">Glycosyl hydrolase</fullName>
    </submittedName>
</protein>
<feature type="binding site" evidence="4">
    <location>
        <position position="231"/>
    </location>
    <ligand>
        <name>substrate</name>
    </ligand>
</feature>
<dbReference type="Pfam" id="PF07470">
    <property type="entry name" value="Glyco_hydro_88"/>
    <property type="match status" value="1"/>
</dbReference>
<dbReference type="PANTHER" id="PTHR36845:SF1">
    <property type="entry name" value="HYDROLASE, PUTATIVE (AFU_ORTHOLOGUE AFUA_7G05090)-RELATED"/>
    <property type="match status" value="1"/>
</dbReference>
<comment type="similarity">
    <text evidence="2">Belongs to the glycosyl hydrolase 88 family.</text>
</comment>
<dbReference type="InterPro" id="IPR010905">
    <property type="entry name" value="Glyco_hydro_88"/>
</dbReference>
<proteinExistence type="inferred from homology"/>
<dbReference type="RefSeq" id="WP_042228793.1">
    <property type="nucleotide sequence ID" value="NZ_CP026520.1"/>
</dbReference>
<evidence type="ECO:0000313" key="6">
    <source>
        <dbReference type="EMBL" id="QAV18083.1"/>
    </source>
</evidence>
<evidence type="ECO:0000313" key="8">
    <source>
        <dbReference type="Proteomes" id="UP001527202"/>
    </source>
</evidence>
<dbReference type="GO" id="GO:0000272">
    <property type="term" value="P:polysaccharide catabolic process"/>
    <property type="evidence" value="ECO:0007669"/>
    <property type="project" value="TreeGrafter"/>
</dbReference>
<feature type="active site" description="Proton donor" evidence="3">
    <location>
        <position position="159"/>
    </location>
</feature>
<gene>
    <name evidence="5" type="ORF">M5X16_10415</name>
    <name evidence="6" type="ORF">PC41400_10575</name>
</gene>